<protein>
    <submittedName>
        <fullName evidence="3">Uncharacterized protein</fullName>
    </submittedName>
</protein>
<feature type="region of interest" description="Disordered" evidence="1">
    <location>
        <begin position="445"/>
        <end position="483"/>
    </location>
</feature>
<feature type="region of interest" description="Disordered" evidence="1">
    <location>
        <begin position="593"/>
        <end position="627"/>
    </location>
</feature>
<feature type="transmembrane region" description="Helical" evidence="2">
    <location>
        <begin position="139"/>
        <end position="157"/>
    </location>
</feature>
<evidence type="ECO:0000313" key="4">
    <source>
        <dbReference type="Proteomes" id="UP001166286"/>
    </source>
</evidence>
<accession>A0AA39R816</accession>
<feature type="region of interest" description="Disordered" evidence="1">
    <location>
        <begin position="552"/>
        <end position="573"/>
    </location>
</feature>
<feature type="compositionally biased region" description="Basic residues" evidence="1">
    <location>
        <begin position="400"/>
        <end position="411"/>
    </location>
</feature>
<evidence type="ECO:0000256" key="1">
    <source>
        <dbReference type="SAM" id="MobiDB-lite"/>
    </source>
</evidence>
<feature type="compositionally biased region" description="Basic and acidic residues" evidence="1">
    <location>
        <begin position="593"/>
        <end position="611"/>
    </location>
</feature>
<keyword evidence="2" id="KW-0812">Transmembrane</keyword>
<feature type="region of interest" description="Disordered" evidence="1">
    <location>
        <begin position="400"/>
        <end position="424"/>
    </location>
</feature>
<keyword evidence="4" id="KW-1185">Reference proteome</keyword>
<reference evidence="3" key="1">
    <citation type="submission" date="2023-03" db="EMBL/GenBank/DDBJ databases">
        <title>Complete genome of Cladonia borealis.</title>
        <authorList>
            <person name="Park H."/>
        </authorList>
    </citation>
    <scope>NUCLEOTIDE SEQUENCE</scope>
    <source>
        <strain evidence="3">ANT050790</strain>
    </source>
</reference>
<proteinExistence type="predicted"/>
<dbReference type="EMBL" id="JAFEKC020000004">
    <property type="protein sequence ID" value="KAK0515404.1"/>
    <property type="molecule type" value="Genomic_DNA"/>
</dbReference>
<feature type="transmembrane region" description="Helical" evidence="2">
    <location>
        <begin position="71"/>
        <end position="91"/>
    </location>
</feature>
<evidence type="ECO:0000313" key="3">
    <source>
        <dbReference type="EMBL" id="KAK0515404.1"/>
    </source>
</evidence>
<feature type="transmembrane region" description="Helical" evidence="2">
    <location>
        <begin position="97"/>
        <end position="119"/>
    </location>
</feature>
<feature type="region of interest" description="Disordered" evidence="1">
    <location>
        <begin position="329"/>
        <end position="354"/>
    </location>
</feature>
<feature type="region of interest" description="Disordered" evidence="1">
    <location>
        <begin position="366"/>
        <end position="387"/>
    </location>
</feature>
<dbReference type="Proteomes" id="UP001166286">
    <property type="component" value="Unassembled WGS sequence"/>
</dbReference>
<feature type="region of interest" description="Disordered" evidence="1">
    <location>
        <begin position="169"/>
        <end position="197"/>
    </location>
</feature>
<feature type="compositionally biased region" description="Low complexity" evidence="1">
    <location>
        <begin position="337"/>
        <end position="349"/>
    </location>
</feature>
<organism evidence="3 4">
    <name type="scientific">Cladonia borealis</name>
    <dbReference type="NCBI Taxonomy" id="184061"/>
    <lineage>
        <taxon>Eukaryota</taxon>
        <taxon>Fungi</taxon>
        <taxon>Dikarya</taxon>
        <taxon>Ascomycota</taxon>
        <taxon>Pezizomycotina</taxon>
        <taxon>Lecanoromycetes</taxon>
        <taxon>OSLEUM clade</taxon>
        <taxon>Lecanoromycetidae</taxon>
        <taxon>Lecanorales</taxon>
        <taxon>Lecanorineae</taxon>
        <taxon>Cladoniaceae</taxon>
        <taxon>Cladonia</taxon>
    </lineage>
</organism>
<name>A0AA39R816_9LECA</name>
<gene>
    <name evidence="3" type="ORF">JMJ35_002783</name>
</gene>
<keyword evidence="2" id="KW-1133">Transmembrane helix</keyword>
<feature type="compositionally biased region" description="Basic and acidic residues" evidence="1">
    <location>
        <begin position="176"/>
        <end position="197"/>
    </location>
</feature>
<dbReference type="AlphaFoldDB" id="A0AA39R816"/>
<sequence length="627" mass="70728">MASSTWSSRRLVTPHFKDFSGLFILRQQLLPTPKHDLLDTITAPQLTFATIVHLKSVSAHGYRQVFKHNNIADLIVSPFSTLTFYCSVAFLAFHTRTVTLCTAYALGLAISLVTFLETYNTVYAMMQRSEFIWERIRSVTAYLVCTNGPLGLVIFSFKTAPSSRLGYESSPGVDCVQKDDDAAREQQHRKERTKSETKVQLHNDLFPEYHYALKADESTKMQQDKTIPYVLNATLQHASSKAQTATYKNVTPDLETGQEPNMKTAENHWSLTTPEVQPGDSMFQMTLRKSMHRSERPRRTRSRMSISFKECSNEDSHLSEGFRMTVWSEDETGGERSGSSTPDSDGSTPESDFQAGLRMMFGSACGRRRRGMRGGKSGTSSIGSDCLNQESEFQMKFRKAVWPRTSSKRRTGTPGSETSGEESEFQAEFRAMMGLDARKRQMFYTQDSPPDCSKHPLEATTTETNHKRNQRKPTEPPQKPKPTMSLLILLSTIPLAIFGLYKFSNINKTTHQQSLFPSSPPSPLPSTPIISPLPNTPIFSTLPSPILFTANPADHDKESSRRPCAGRCNNPRSRCTKKGGRCWELWCEKQRSMRGPRVGEKRRRDYAEKGGRGGKRRREVEEEGSVF</sequence>
<comment type="caution">
    <text evidence="3">The sequence shown here is derived from an EMBL/GenBank/DDBJ whole genome shotgun (WGS) entry which is preliminary data.</text>
</comment>
<evidence type="ECO:0000256" key="2">
    <source>
        <dbReference type="SAM" id="Phobius"/>
    </source>
</evidence>
<keyword evidence="2" id="KW-0472">Membrane</keyword>